<dbReference type="InterPro" id="IPR013651">
    <property type="entry name" value="ATP-grasp_RimK-type"/>
</dbReference>
<sequence>MNRKIYFIVQNDLSQYEIVADFFSKQSIDTEVFTYDWQKLIDFPFQSHSFIFFSYPQPKHVQENRYLLSHYLKEKNPSVFIINYATFQRVPIINKLIQKKYFIDNQMLTPKHWYFTNLSSLITEVKKIHFPLIIKRVNGSESRDIKIVSSSNDLLSYLSDKLMIDFYFEKLIKTDYAIKVFIGKNGFYYPDPELSYYGKNYSGVNRERPSRLTLNKIKLLAKKIAKDYILDYGGIDFLVKGGLIYVTEINLSPKFRLREDFFSELSKLFH</sequence>
<dbReference type="Proteomes" id="UP000177026">
    <property type="component" value="Unassembled WGS sequence"/>
</dbReference>
<comment type="caution">
    <text evidence="2">The sequence shown here is derived from an EMBL/GenBank/DDBJ whole genome shotgun (WGS) entry which is preliminary data.</text>
</comment>
<feature type="domain" description="ATP-grasp fold RimK-type" evidence="1">
    <location>
        <begin position="112"/>
        <end position="256"/>
    </location>
</feature>
<name>A0A1F7GTC1_9BACT</name>
<dbReference type="SUPFAM" id="SSF56059">
    <property type="entry name" value="Glutathione synthetase ATP-binding domain-like"/>
    <property type="match status" value="1"/>
</dbReference>
<evidence type="ECO:0000313" key="2">
    <source>
        <dbReference type="EMBL" id="OGK22075.1"/>
    </source>
</evidence>
<organism evidence="2 3">
    <name type="scientific">Candidatus Roizmanbacteria bacterium RIFCSPHIGHO2_01_FULL_39_8</name>
    <dbReference type="NCBI Taxonomy" id="1802033"/>
    <lineage>
        <taxon>Bacteria</taxon>
        <taxon>Candidatus Roizmaniibacteriota</taxon>
    </lineage>
</organism>
<dbReference type="AlphaFoldDB" id="A0A1F7GTC1"/>
<dbReference type="Gene3D" id="3.30.470.20">
    <property type="entry name" value="ATP-grasp fold, B domain"/>
    <property type="match status" value="2"/>
</dbReference>
<dbReference type="EMBL" id="MFZI01000009">
    <property type="protein sequence ID" value="OGK22075.1"/>
    <property type="molecule type" value="Genomic_DNA"/>
</dbReference>
<reference evidence="2 3" key="1">
    <citation type="journal article" date="2016" name="Nat. Commun.">
        <title>Thousands of microbial genomes shed light on interconnected biogeochemical processes in an aquifer system.</title>
        <authorList>
            <person name="Anantharaman K."/>
            <person name="Brown C.T."/>
            <person name="Hug L.A."/>
            <person name="Sharon I."/>
            <person name="Castelle C.J."/>
            <person name="Probst A.J."/>
            <person name="Thomas B.C."/>
            <person name="Singh A."/>
            <person name="Wilkins M.J."/>
            <person name="Karaoz U."/>
            <person name="Brodie E.L."/>
            <person name="Williams K.H."/>
            <person name="Hubbard S.S."/>
            <person name="Banfield J.F."/>
        </authorList>
    </citation>
    <scope>NUCLEOTIDE SEQUENCE [LARGE SCALE GENOMIC DNA]</scope>
</reference>
<proteinExistence type="predicted"/>
<dbReference type="Pfam" id="PF08443">
    <property type="entry name" value="RimK"/>
    <property type="match status" value="1"/>
</dbReference>
<evidence type="ECO:0000259" key="1">
    <source>
        <dbReference type="Pfam" id="PF08443"/>
    </source>
</evidence>
<accession>A0A1F7GTC1</accession>
<protein>
    <recommendedName>
        <fullName evidence="1">ATP-grasp fold RimK-type domain-containing protein</fullName>
    </recommendedName>
</protein>
<gene>
    <name evidence="2" type="ORF">A2866_05870</name>
</gene>
<evidence type="ECO:0000313" key="3">
    <source>
        <dbReference type="Proteomes" id="UP000177026"/>
    </source>
</evidence>